<reference evidence="3 4" key="1">
    <citation type="submission" date="2017-12" db="EMBL/GenBank/DDBJ databases">
        <title>Sequencing, de novo assembly and annotation of complete genome of a new Thraustochytrid species, strain FCC1311.</title>
        <authorList>
            <person name="Sedici K."/>
            <person name="Godart F."/>
            <person name="Aiese Cigliano R."/>
            <person name="Sanseverino W."/>
            <person name="Barakat M."/>
            <person name="Ortet P."/>
            <person name="Marechal E."/>
            <person name="Cagnac O."/>
            <person name="Amato A."/>
        </authorList>
    </citation>
    <scope>NUCLEOTIDE SEQUENCE [LARGE SCALE GENOMIC DNA]</scope>
</reference>
<dbReference type="AlphaFoldDB" id="A0A2R5G7M9"/>
<accession>A0A2R5G7M9</accession>
<feature type="compositionally biased region" description="Basic and acidic residues" evidence="2">
    <location>
        <begin position="125"/>
        <end position="136"/>
    </location>
</feature>
<evidence type="ECO:0000313" key="3">
    <source>
        <dbReference type="EMBL" id="GBG27056.1"/>
    </source>
</evidence>
<feature type="region of interest" description="Disordered" evidence="2">
    <location>
        <begin position="116"/>
        <end position="136"/>
    </location>
</feature>
<gene>
    <name evidence="3" type="ORF">FCC1311_032792</name>
</gene>
<feature type="compositionally biased region" description="Low complexity" evidence="2">
    <location>
        <begin position="334"/>
        <end position="361"/>
    </location>
</feature>
<feature type="region of interest" description="Disordered" evidence="2">
    <location>
        <begin position="266"/>
        <end position="375"/>
    </location>
</feature>
<dbReference type="PANTHER" id="PTHR45615:SF80">
    <property type="entry name" value="GRIP DOMAIN-CONTAINING PROTEIN"/>
    <property type="match status" value="1"/>
</dbReference>
<comment type="caution">
    <text evidence="3">The sequence shown here is derived from an EMBL/GenBank/DDBJ whole genome shotgun (WGS) entry which is preliminary data.</text>
</comment>
<keyword evidence="1" id="KW-0175">Coiled coil</keyword>
<feature type="coiled-coil region" evidence="1">
    <location>
        <begin position="734"/>
        <end position="764"/>
    </location>
</feature>
<dbReference type="InParanoid" id="A0A2R5G7M9"/>
<feature type="compositionally biased region" description="Low complexity" evidence="2">
    <location>
        <begin position="1060"/>
        <end position="1069"/>
    </location>
</feature>
<evidence type="ECO:0000313" key="4">
    <source>
        <dbReference type="Proteomes" id="UP000241890"/>
    </source>
</evidence>
<feature type="compositionally biased region" description="Polar residues" evidence="2">
    <location>
        <begin position="280"/>
        <end position="291"/>
    </location>
</feature>
<dbReference type="EMBL" id="BEYU01000027">
    <property type="protein sequence ID" value="GBG27056.1"/>
    <property type="molecule type" value="Genomic_DNA"/>
</dbReference>
<feature type="region of interest" description="Disordered" evidence="2">
    <location>
        <begin position="802"/>
        <end position="833"/>
    </location>
</feature>
<feature type="coiled-coil region" evidence="1">
    <location>
        <begin position="892"/>
        <end position="926"/>
    </location>
</feature>
<dbReference type="Proteomes" id="UP000241890">
    <property type="component" value="Unassembled WGS sequence"/>
</dbReference>
<feature type="region of interest" description="Disordered" evidence="2">
    <location>
        <begin position="701"/>
        <end position="722"/>
    </location>
</feature>
<feature type="coiled-coil region" evidence="1">
    <location>
        <begin position="609"/>
        <end position="685"/>
    </location>
</feature>
<feature type="coiled-coil region" evidence="1">
    <location>
        <begin position="952"/>
        <end position="1056"/>
    </location>
</feature>
<organism evidence="3 4">
    <name type="scientific">Hondaea fermentalgiana</name>
    <dbReference type="NCBI Taxonomy" id="2315210"/>
    <lineage>
        <taxon>Eukaryota</taxon>
        <taxon>Sar</taxon>
        <taxon>Stramenopiles</taxon>
        <taxon>Bigyra</taxon>
        <taxon>Labyrinthulomycetes</taxon>
        <taxon>Thraustochytrida</taxon>
        <taxon>Thraustochytriidae</taxon>
        <taxon>Hondaea</taxon>
    </lineage>
</organism>
<feature type="region of interest" description="Disordered" evidence="2">
    <location>
        <begin position="501"/>
        <end position="528"/>
    </location>
</feature>
<evidence type="ECO:0000256" key="1">
    <source>
        <dbReference type="SAM" id="Coils"/>
    </source>
</evidence>
<feature type="region of interest" description="Disordered" evidence="2">
    <location>
        <begin position="1056"/>
        <end position="1154"/>
    </location>
</feature>
<protein>
    <submittedName>
        <fullName evidence="3">Uncharacterized protein</fullName>
    </submittedName>
</protein>
<proteinExistence type="predicted"/>
<evidence type="ECO:0000256" key="2">
    <source>
        <dbReference type="SAM" id="MobiDB-lite"/>
    </source>
</evidence>
<sequence length="1154" mass="127226">MELAETKARLSEVVDEVLFLEGEVSARRREVEFLKHALADSTAAHGSAIRALTQENAQVRRKAGGARQQAPVRAALDDLRKFQQGLQRLLVEARLDLPAATFTPSAPAATTRDVVDLGDEDDDHDHDLGRGLGHDHFAAERPNANAAGPLALSSSAANASPRDAGDLAKERARARKLAARVQELETELRRAKAAQVWPFKDDHRSELGAFGMSTNSDAATAEAEVTRLRRRLQEQEADFEEKRQNILRQTESELRDAEREIQRLRRAAGKGRAGAAAAGSSPTSEIVSTASPRRRGSEAVSIGSRESTPTYDRKRLRLRGMRVNEDGSVDLHNAADPANNAPAGRSRRGSGASGLSMNSSSTARRASAEDGPEIMGRLRDLERRLVTERKENEKLRRALRDAQDSSDRAQASMDDLALVHGIGQEEMETERHQRRALQSQLEKAQRDREVTMREIRAAERRHSALIDEMKQVMEERDRAVANTDDANRKYLQGLHDLERAKTDLQSAETARRNAEDDKKRLEKDVQNHSRNLEAARRKLASSQQDVAILEQQKDTLAMERDAALREQENAMKRLDQALGDRKNALQARDKAFQGSSSLENENARLKMRQHRDAQLVEELKAKVDDLENEMTKAAENLEKARRDETEARTAAERADEARINAEQEMEVAERQANALREELKSVLRVRDIALQQRDAALRDASFSGALEDQPTPRALADRDAPDASTLLEAEREKSRQLWERIDELEVSLAALEDEKQSLEAAQDDAALGGVHMVRTHKTKLIALSRHLAELHEGVRARLVALRDATSDNESPRANGEGKGDFHGTNEPSVSTASASQSLRDIIQILVKQAQAALADGKKEETGIRALLELSARSTSRAARLRAEADGLAANDFSDLERERKALLAQLEAEKDRTASLEEKITRLSKRNDVDADHEEVGQAIGDEDDLGLVARVRELEHTLEGERDQLREALARLQQSDEKVVELKRKLRTNLFEMERLEAERDRLVARVENASTELRGVASQKTNASRELEEVYHSLTDLEKQLVASHAENARLKRVLATSSSSGKSRSGNAVGAPNGSSANATPSPNQPSTPGTTGPQRFPSSSSTLSGHANGSATRSSQRGGDGLGNNGGRDDAQSASEHNVRIKPSGSIVIE</sequence>
<feature type="compositionally biased region" description="Basic and acidic residues" evidence="2">
    <location>
        <begin position="392"/>
        <end position="407"/>
    </location>
</feature>
<feature type="compositionally biased region" description="Basic and acidic residues" evidence="2">
    <location>
        <begin position="509"/>
        <end position="528"/>
    </location>
</feature>
<dbReference type="PANTHER" id="PTHR45615">
    <property type="entry name" value="MYOSIN HEAVY CHAIN, NON-MUSCLE"/>
    <property type="match status" value="1"/>
</dbReference>
<feature type="region of interest" description="Disordered" evidence="2">
    <location>
        <begin position="392"/>
        <end position="411"/>
    </location>
</feature>
<name>A0A2R5G7M9_9STRA</name>
<feature type="coiled-coil region" evidence="1">
    <location>
        <begin position="167"/>
        <end position="194"/>
    </location>
</feature>
<keyword evidence="4" id="KW-1185">Reference proteome</keyword>
<feature type="compositionally biased region" description="Polar residues" evidence="2">
    <location>
        <begin position="1076"/>
        <end position="1120"/>
    </location>
</feature>